<evidence type="ECO:0000256" key="2">
    <source>
        <dbReference type="ARBA" id="ARBA00022516"/>
    </source>
</evidence>
<dbReference type="PANTHER" id="PTHR10434:SF64">
    <property type="entry name" value="1-ACYL-SN-GLYCEROL-3-PHOSPHATE ACYLTRANSFERASE-RELATED"/>
    <property type="match status" value="1"/>
</dbReference>
<evidence type="ECO:0000256" key="4">
    <source>
        <dbReference type="ARBA" id="ARBA00023098"/>
    </source>
</evidence>
<dbReference type="EMBL" id="JADGMQ010000005">
    <property type="protein sequence ID" value="MBI1620981.1"/>
    <property type="molecule type" value="Genomic_DNA"/>
</dbReference>
<comment type="caution">
    <text evidence="7">The sequence shown here is derived from an EMBL/GenBank/DDBJ whole genome shotgun (WGS) entry which is preliminary data.</text>
</comment>
<comment type="pathway">
    <text evidence="1">Lipid metabolism.</text>
</comment>
<keyword evidence="5 7" id="KW-0012">Acyltransferase</keyword>
<dbReference type="CDD" id="cd07989">
    <property type="entry name" value="LPLAT_AGPAT-like"/>
    <property type="match status" value="1"/>
</dbReference>
<organism evidence="7 8">
    <name type="scientific">Aquamicrobium zhengzhouense</name>
    <dbReference type="NCBI Taxonomy" id="2781738"/>
    <lineage>
        <taxon>Bacteria</taxon>
        <taxon>Pseudomonadati</taxon>
        <taxon>Pseudomonadota</taxon>
        <taxon>Alphaproteobacteria</taxon>
        <taxon>Hyphomicrobiales</taxon>
        <taxon>Phyllobacteriaceae</taxon>
        <taxon>Aquamicrobium</taxon>
    </lineage>
</organism>
<protein>
    <submittedName>
        <fullName evidence="7">1-acyl-sn-glycerol-3-phosphate acyltransferase</fullName>
    </submittedName>
</protein>
<accession>A0ABS0SE43</accession>
<feature type="domain" description="Phospholipid/glycerol acyltransferase" evidence="6">
    <location>
        <begin position="68"/>
        <end position="187"/>
    </location>
</feature>
<name>A0ABS0SE43_9HYPH</name>
<dbReference type="GO" id="GO:0016746">
    <property type="term" value="F:acyltransferase activity"/>
    <property type="evidence" value="ECO:0007669"/>
    <property type="project" value="UniProtKB-KW"/>
</dbReference>
<proteinExistence type="predicted"/>
<dbReference type="Proteomes" id="UP000601789">
    <property type="component" value="Unassembled WGS sequence"/>
</dbReference>
<dbReference type="SMART" id="SM00563">
    <property type="entry name" value="PlsC"/>
    <property type="match status" value="1"/>
</dbReference>
<evidence type="ECO:0000259" key="6">
    <source>
        <dbReference type="SMART" id="SM00563"/>
    </source>
</evidence>
<keyword evidence="3" id="KW-0808">Transferase</keyword>
<dbReference type="RefSeq" id="WP_198476384.1">
    <property type="nucleotide sequence ID" value="NZ_JADGMQ010000005.1"/>
</dbReference>
<evidence type="ECO:0000256" key="5">
    <source>
        <dbReference type="ARBA" id="ARBA00023315"/>
    </source>
</evidence>
<keyword evidence="4" id="KW-0443">Lipid metabolism</keyword>
<dbReference type="Pfam" id="PF01553">
    <property type="entry name" value="Acyltransferase"/>
    <property type="match status" value="1"/>
</dbReference>
<sequence>MIGTLRSAAAIALILIASLPMALWQIIALKSNGRLDDGRIPRLWHRMAVRLLGIRIHVRGAPSKKRPLLIASNHISWSDIMVLGSLDEVHFIAKAEVATWPIFGTLARLQRSVFVERQARRKSGEQATEIARRMSDGDPMVLFAEGTTGDGNTLLPFKSTLFGAAQMALSEGGSETVSIQPVAIAYTRLQGLPMERRHRPHAAWIGDLDLMPHLLRLLREGAMDVEVHFGEPITFTPGDDRKKLAREVERQVRDMFAAVLRNPA</sequence>
<evidence type="ECO:0000313" key="8">
    <source>
        <dbReference type="Proteomes" id="UP000601789"/>
    </source>
</evidence>
<dbReference type="SUPFAM" id="SSF69593">
    <property type="entry name" value="Glycerol-3-phosphate (1)-acyltransferase"/>
    <property type="match status" value="1"/>
</dbReference>
<evidence type="ECO:0000256" key="3">
    <source>
        <dbReference type="ARBA" id="ARBA00022679"/>
    </source>
</evidence>
<keyword evidence="8" id="KW-1185">Reference proteome</keyword>
<reference evidence="7 8" key="1">
    <citation type="submission" date="2020-10" db="EMBL/GenBank/DDBJ databases">
        <title>Aquamicrobium zhengzhouensis sp. nov., a exopolysaccharide producing bacterium isolated from farmland soil.</title>
        <authorList>
            <person name="Wang X."/>
        </authorList>
    </citation>
    <scope>NUCLEOTIDE SEQUENCE [LARGE SCALE GENOMIC DNA]</scope>
    <source>
        <strain evidence="8">cd-1</strain>
    </source>
</reference>
<evidence type="ECO:0000313" key="7">
    <source>
        <dbReference type="EMBL" id="MBI1620981.1"/>
    </source>
</evidence>
<keyword evidence="2" id="KW-0444">Lipid biosynthesis</keyword>
<dbReference type="InterPro" id="IPR002123">
    <property type="entry name" value="Plipid/glycerol_acylTrfase"/>
</dbReference>
<dbReference type="PANTHER" id="PTHR10434">
    <property type="entry name" value="1-ACYL-SN-GLYCEROL-3-PHOSPHATE ACYLTRANSFERASE"/>
    <property type="match status" value="1"/>
</dbReference>
<gene>
    <name evidence="7" type="ORF">IOD40_09935</name>
</gene>
<evidence type="ECO:0000256" key="1">
    <source>
        <dbReference type="ARBA" id="ARBA00005189"/>
    </source>
</evidence>